<evidence type="ECO:0000256" key="8">
    <source>
        <dbReference type="ARBA" id="ARBA00022989"/>
    </source>
</evidence>
<keyword evidence="5" id="KW-0813">Transport</keyword>
<keyword evidence="10 13" id="KW-0496">Mitochondrion</keyword>
<dbReference type="HAMAP" id="MF_01350">
    <property type="entry name" value="NDH1_NuoH"/>
    <property type="match status" value="1"/>
</dbReference>
<organism evidence="15">
    <name type="scientific">Paroligoneurus sp. QL-2014</name>
    <dbReference type="NCBI Taxonomy" id="1491722"/>
    <lineage>
        <taxon>Eukaryota</taxon>
        <taxon>Metazoa</taxon>
        <taxon>Ecdysozoa</taxon>
        <taxon>Arthropoda</taxon>
        <taxon>Hexapoda</taxon>
        <taxon>Insecta</taxon>
        <taxon>Pterygota</taxon>
        <taxon>Neoptera</taxon>
        <taxon>Endopterygota</taxon>
        <taxon>Hymenoptera</taxon>
        <taxon>Apocrita</taxon>
        <taxon>Ichneumonoidea</taxon>
        <taxon>Braconidae</taxon>
        <taxon>Ichneutinae</taxon>
        <taxon>Paroligoneurus</taxon>
    </lineage>
</organism>
<evidence type="ECO:0000256" key="1">
    <source>
        <dbReference type="ARBA" id="ARBA00003257"/>
    </source>
</evidence>
<evidence type="ECO:0000256" key="4">
    <source>
        <dbReference type="ARBA" id="ARBA00021009"/>
    </source>
</evidence>
<dbReference type="InterPro" id="IPR001694">
    <property type="entry name" value="NADH_UbQ_OxRdtase_su1/FPO"/>
</dbReference>
<keyword evidence="11 14" id="KW-0472">Membrane</keyword>
<feature type="transmembrane region" description="Helical" evidence="14">
    <location>
        <begin position="259"/>
        <end position="279"/>
    </location>
</feature>
<dbReference type="InterPro" id="IPR018086">
    <property type="entry name" value="NADH_UbQ_OxRdtase_su1_CS"/>
</dbReference>
<feature type="transmembrane region" description="Helical" evidence="14">
    <location>
        <begin position="177"/>
        <end position="200"/>
    </location>
</feature>
<evidence type="ECO:0000256" key="7">
    <source>
        <dbReference type="ARBA" id="ARBA00022792"/>
    </source>
</evidence>
<dbReference type="PANTHER" id="PTHR11432:SF3">
    <property type="entry name" value="NADH-UBIQUINONE OXIDOREDUCTASE CHAIN 1"/>
    <property type="match status" value="1"/>
</dbReference>
<dbReference type="PROSITE" id="PS00667">
    <property type="entry name" value="COMPLEX1_ND1_1"/>
    <property type="match status" value="1"/>
</dbReference>
<name>A0A0U1WEH3_9HYME</name>
<evidence type="ECO:0000256" key="2">
    <source>
        <dbReference type="ARBA" id="ARBA00004448"/>
    </source>
</evidence>
<dbReference type="PANTHER" id="PTHR11432">
    <property type="entry name" value="NADH DEHYDROGENASE SUBUNIT 1"/>
    <property type="match status" value="1"/>
</dbReference>
<keyword evidence="8 14" id="KW-1133">Transmembrane helix</keyword>
<feature type="transmembrane region" description="Helical" evidence="14">
    <location>
        <begin position="6"/>
        <end position="32"/>
    </location>
</feature>
<comment type="subcellular location">
    <subcellularLocation>
        <location evidence="2 12">Mitochondrion inner membrane</location>
        <topology evidence="2 12">Multi-pass membrane protein</topology>
    </subcellularLocation>
</comment>
<protein>
    <recommendedName>
        <fullName evidence="4 13">NADH-ubiquinone oxidoreductase chain 1</fullName>
        <ecNumber evidence="13">7.1.1.2</ecNumber>
    </recommendedName>
</protein>
<proteinExistence type="inferred from homology"/>
<evidence type="ECO:0000256" key="13">
    <source>
        <dbReference type="RuleBase" id="RU000473"/>
    </source>
</evidence>
<comment type="catalytic activity">
    <reaction evidence="13">
        <text>a ubiquinone + NADH + 5 H(+)(in) = a ubiquinol + NAD(+) + 4 H(+)(out)</text>
        <dbReference type="Rhea" id="RHEA:29091"/>
        <dbReference type="Rhea" id="RHEA-COMP:9565"/>
        <dbReference type="Rhea" id="RHEA-COMP:9566"/>
        <dbReference type="ChEBI" id="CHEBI:15378"/>
        <dbReference type="ChEBI" id="CHEBI:16389"/>
        <dbReference type="ChEBI" id="CHEBI:17976"/>
        <dbReference type="ChEBI" id="CHEBI:57540"/>
        <dbReference type="ChEBI" id="CHEBI:57945"/>
        <dbReference type="EC" id="7.1.1.2"/>
    </reaction>
</comment>
<dbReference type="AlphaFoldDB" id="A0A0U1WEH3"/>
<dbReference type="EMBL" id="KJ412472">
    <property type="protein sequence ID" value="AHX97822.1"/>
    <property type="molecule type" value="Genomic_DNA"/>
</dbReference>
<evidence type="ECO:0000256" key="6">
    <source>
        <dbReference type="ARBA" id="ARBA00022692"/>
    </source>
</evidence>
<evidence type="ECO:0000313" key="15">
    <source>
        <dbReference type="EMBL" id="AHX97822.1"/>
    </source>
</evidence>
<dbReference type="GO" id="GO:0009060">
    <property type="term" value="P:aerobic respiration"/>
    <property type="evidence" value="ECO:0007669"/>
    <property type="project" value="TreeGrafter"/>
</dbReference>
<evidence type="ECO:0000256" key="12">
    <source>
        <dbReference type="RuleBase" id="RU000471"/>
    </source>
</evidence>
<dbReference type="EC" id="7.1.1.2" evidence="13"/>
<feature type="transmembrane region" description="Helical" evidence="14">
    <location>
        <begin position="149"/>
        <end position="165"/>
    </location>
</feature>
<feature type="transmembrane region" description="Helical" evidence="14">
    <location>
        <begin position="228"/>
        <end position="253"/>
    </location>
</feature>
<dbReference type="GO" id="GO:0008137">
    <property type="term" value="F:NADH dehydrogenase (ubiquinone) activity"/>
    <property type="evidence" value="ECO:0007669"/>
    <property type="project" value="UniProtKB-EC"/>
</dbReference>
<dbReference type="PROSITE" id="PS00668">
    <property type="entry name" value="COMPLEX1_ND1_2"/>
    <property type="match status" value="1"/>
</dbReference>
<dbReference type="Pfam" id="PF00146">
    <property type="entry name" value="NADHdh"/>
    <property type="match status" value="1"/>
</dbReference>
<feature type="transmembrane region" description="Helical" evidence="14">
    <location>
        <begin position="110"/>
        <end position="128"/>
    </location>
</feature>
<feature type="transmembrane region" description="Helical" evidence="14">
    <location>
        <begin position="291"/>
        <end position="313"/>
    </location>
</feature>
<keyword evidence="6 12" id="KW-0812">Transmembrane</keyword>
<keyword evidence="7" id="KW-0999">Mitochondrion inner membrane</keyword>
<comment type="similarity">
    <text evidence="3 12">Belongs to the complex I subunit 1 family.</text>
</comment>
<geneLocation type="mitochondrion" evidence="15"/>
<evidence type="ECO:0000256" key="14">
    <source>
        <dbReference type="SAM" id="Phobius"/>
    </source>
</evidence>
<evidence type="ECO:0000256" key="9">
    <source>
        <dbReference type="ARBA" id="ARBA00023075"/>
    </source>
</evidence>
<sequence>MKQILIYYINSLIMLILVLMLIMVSVAFFTLLERKMMGLFHYRKGPNKISIMGILQPFSDAMKLLSKEQMTLIKSNHKLFIMSPMFLFMSTMMLWMLYPFFTNLMNMKLSSFLFLCIMSISIYGLMFSGWSSNSSFSMLGSIRSIAQSISYEVIFSINLLIWMMINNSLNLFNLKFIQTYTPSFMLNVCISLIFLIWILAEINRTPFDLSEGESELVSGFNVEYSSSLFTLIFLAEYASYMFMMMMMNYLILYINPKNLIFYVNIIMLIYIFTWVRMTFPRMRYDKLMYLCWFYMLPIILIMFMIMMLIKMMIDMNNFNM</sequence>
<keyword evidence="9 13" id="KW-0830">Ubiquinone</keyword>
<comment type="function">
    <text evidence="1">Core subunit of the mitochondrial membrane respiratory chain NADH dehydrogenase (Complex I) that is believed to belong to the minimal assembly required for catalysis. Complex I functions in the transfer of electrons from NADH to the respiratory chain. The immediate electron acceptor for the enzyme is believed to be ubiquinone.</text>
</comment>
<evidence type="ECO:0000256" key="3">
    <source>
        <dbReference type="ARBA" id="ARBA00010535"/>
    </source>
</evidence>
<evidence type="ECO:0000256" key="11">
    <source>
        <dbReference type="ARBA" id="ARBA00023136"/>
    </source>
</evidence>
<keyword evidence="12" id="KW-0520">NAD</keyword>
<feature type="transmembrane region" description="Helical" evidence="14">
    <location>
        <begin position="79"/>
        <end position="98"/>
    </location>
</feature>
<dbReference type="GO" id="GO:0005743">
    <property type="term" value="C:mitochondrial inner membrane"/>
    <property type="evidence" value="ECO:0007669"/>
    <property type="project" value="UniProtKB-SubCell"/>
</dbReference>
<evidence type="ECO:0000256" key="5">
    <source>
        <dbReference type="ARBA" id="ARBA00022448"/>
    </source>
</evidence>
<evidence type="ECO:0000256" key="10">
    <source>
        <dbReference type="ARBA" id="ARBA00023128"/>
    </source>
</evidence>
<gene>
    <name evidence="15" type="primary">ND1</name>
</gene>
<accession>A0A0U1WEH3</accession>
<dbReference type="GO" id="GO:0003954">
    <property type="term" value="F:NADH dehydrogenase activity"/>
    <property type="evidence" value="ECO:0007669"/>
    <property type="project" value="TreeGrafter"/>
</dbReference>
<reference evidence="15" key="1">
    <citation type="submission" date="2014-02" db="EMBL/GenBank/DDBJ databases">
        <title>The comparative mitochondrial genomes from Braconidae subfamilies and the phylogeny of the Hymenoptera.</title>
        <authorList>
            <person name="Li Q."/>
            <person name="Wei S.J."/>
            <person name="Chen X.X."/>
        </authorList>
    </citation>
    <scope>NUCLEOTIDE SEQUENCE</scope>
</reference>